<name>A0A2H0RJB4_9BACT</name>
<evidence type="ECO:0000313" key="2">
    <source>
        <dbReference type="Proteomes" id="UP000230833"/>
    </source>
</evidence>
<protein>
    <submittedName>
        <fullName evidence="1">Uncharacterized protein</fullName>
    </submittedName>
</protein>
<comment type="caution">
    <text evidence="1">The sequence shown here is derived from an EMBL/GenBank/DDBJ whole genome shotgun (WGS) entry which is preliminary data.</text>
</comment>
<dbReference type="EMBL" id="PCYL01000039">
    <property type="protein sequence ID" value="PIR46557.1"/>
    <property type="molecule type" value="Genomic_DNA"/>
</dbReference>
<proteinExistence type="predicted"/>
<accession>A0A2H0RJB4</accession>
<sequence length="372" mass="40791">MDRKSQKQTSRFPTRSPFLLLASFLLLITLTFSPLTFSPPSPSTKATSYPPCCRAGKLTPTSSPSLAHAYTEISEGPEVIAKITPESPGANTDVEIVLQSFSIDLDDAVIAWYEDGVKKIEGPARKTYTFRTGQAGKSMRVAVTITWGTIIAEKVFVVNPADVDLVWEASTYTPAIYKGKAPISPGSTVLITAIPSFVSEAGGKLPASDLVYTWERDFSTLHSQSGKGKRTLAIEMKGRSETTVKLSVREASGALSASNKIILRPTNPVLRFYEEHPLLGTKYERALGPNFVLRSEENTLRTEPYGMYSSGEPLMYKWLVDGRDAIEHQESRNLITVRKEKESKGRSTLSLTVSNPSKFLTVLGQLIVSFGE</sequence>
<evidence type="ECO:0000313" key="1">
    <source>
        <dbReference type="EMBL" id="PIR46557.1"/>
    </source>
</evidence>
<organism evidence="1 2">
    <name type="scientific">Candidatus Vogelbacteria bacterium CG10_big_fil_rev_8_21_14_0_10_45_14</name>
    <dbReference type="NCBI Taxonomy" id="1975042"/>
    <lineage>
        <taxon>Bacteria</taxon>
        <taxon>Candidatus Vogeliibacteriota</taxon>
    </lineage>
</organism>
<dbReference type="AlphaFoldDB" id="A0A2H0RJB4"/>
<reference evidence="1 2" key="1">
    <citation type="submission" date="2017-09" db="EMBL/GenBank/DDBJ databases">
        <title>Depth-based differentiation of microbial function through sediment-hosted aquifers and enrichment of novel symbionts in the deep terrestrial subsurface.</title>
        <authorList>
            <person name="Probst A.J."/>
            <person name="Ladd B."/>
            <person name="Jarett J.K."/>
            <person name="Geller-Mcgrath D.E."/>
            <person name="Sieber C.M."/>
            <person name="Emerson J.B."/>
            <person name="Anantharaman K."/>
            <person name="Thomas B.C."/>
            <person name="Malmstrom R."/>
            <person name="Stieglmeier M."/>
            <person name="Klingl A."/>
            <person name="Woyke T."/>
            <person name="Ryan C.M."/>
            <person name="Banfield J.F."/>
        </authorList>
    </citation>
    <scope>NUCLEOTIDE SEQUENCE [LARGE SCALE GENOMIC DNA]</scope>
    <source>
        <strain evidence="1">CG10_big_fil_rev_8_21_14_0_10_45_14</strain>
    </source>
</reference>
<dbReference type="Proteomes" id="UP000230833">
    <property type="component" value="Unassembled WGS sequence"/>
</dbReference>
<gene>
    <name evidence="1" type="ORF">COV07_03665</name>
</gene>